<organism evidence="3 4">
    <name type="scientific">Methanimicrococcus hongohii</name>
    <dbReference type="NCBI Taxonomy" id="3028295"/>
    <lineage>
        <taxon>Archaea</taxon>
        <taxon>Methanobacteriati</taxon>
        <taxon>Methanobacteriota</taxon>
        <taxon>Stenosarchaea group</taxon>
        <taxon>Methanomicrobia</taxon>
        <taxon>Methanosarcinales</taxon>
        <taxon>Methanosarcinaceae</taxon>
        <taxon>Methanimicrococcus</taxon>
    </lineage>
</organism>
<feature type="compositionally biased region" description="Basic and acidic residues" evidence="1">
    <location>
        <begin position="210"/>
        <end position="220"/>
    </location>
</feature>
<evidence type="ECO:0000256" key="1">
    <source>
        <dbReference type="SAM" id="MobiDB-lite"/>
    </source>
</evidence>
<dbReference type="InterPro" id="IPR047140">
    <property type="entry name" value="LabA"/>
</dbReference>
<feature type="domain" description="NYN" evidence="2">
    <location>
        <begin position="11"/>
        <end position="165"/>
    </location>
</feature>
<evidence type="ECO:0000313" key="3">
    <source>
        <dbReference type="EMBL" id="WNY23924.1"/>
    </source>
</evidence>
<feature type="compositionally biased region" description="Polar residues" evidence="1">
    <location>
        <begin position="180"/>
        <end position="201"/>
    </location>
</feature>
<dbReference type="InterPro" id="IPR021139">
    <property type="entry name" value="NYN"/>
</dbReference>
<sequence length="220" mass="24449">MAIGSDNKNNKVMMFIDYRNIIKSVDTMKSLPFKLDLETLARHLLGSRELVAAYVFDSKGAIGHEDSSKRLHDKLRYLGFRVMIRDAFDSDRYEQKEVDVAMACEMVVHALRDHYDVAIVVSGDRDFVPAIQHVQAAGKRVEVAAFANTVGSAVIQTADKFHELEKMPLLAMQNPTVDGNPAITENLTADKNPTADKNSAVENPIIEEETGLKNDEGETI</sequence>
<dbReference type="GeneID" id="85195827"/>
<evidence type="ECO:0000313" key="4">
    <source>
        <dbReference type="Proteomes" id="UP001302978"/>
    </source>
</evidence>
<feature type="region of interest" description="Disordered" evidence="1">
    <location>
        <begin position="180"/>
        <end position="220"/>
    </location>
</feature>
<dbReference type="GO" id="GO:0004540">
    <property type="term" value="F:RNA nuclease activity"/>
    <property type="evidence" value="ECO:0007669"/>
    <property type="project" value="InterPro"/>
</dbReference>
<dbReference type="RefSeq" id="WP_316557093.1">
    <property type="nucleotide sequence ID" value="NZ_CP131059.1"/>
</dbReference>
<dbReference type="PANTHER" id="PTHR35458:SF8">
    <property type="entry name" value="SLR0650 PROTEIN"/>
    <property type="match status" value="1"/>
</dbReference>
<dbReference type="EMBL" id="CP131059">
    <property type="protein sequence ID" value="WNY23924.1"/>
    <property type="molecule type" value="Genomic_DNA"/>
</dbReference>
<dbReference type="Proteomes" id="UP001302978">
    <property type="component" value="Chromosome"/>
</dbReference>
<accession>A0AA96V099</accession>
<protein>
    <recommendedName>
        <fullName evidence="2">NYN domain-containing protein</fullName>
    </recommendedName>
</protein>
<dbReference type="KEGG" id="mehf:MmiHf6_12480"/>
<dbReference type="PANTHER" id="PTHR35458">
    <property type="entry name" value="SLR0755 PROTEIN"/>
    <property type="match status" value="1"/>
</dbReference>
<gene>
    <name evidence="3" type="ORF">MmiHf6_12480</name>
</gene>
<dbReference type="CDD" id="cd10911">
    <property type="entry name" value="PIN_LabA"/>
    <property type="match status" value="1"/>
</dbReference>
<evidence type="ECO:0000259" key="2">
    <source>
        <dbReference type="Pfam" id="PF01936"/>
    </source>
</evidence>
<name>A0AA96V099_9EURY</name>
<keyword evidence="4" id="KW-1185">Reference proteome</keyword>
<dbReference type="AlphaFoldDB" id="A0AA96V099"/>
<reference evidence="3 4" key="1">
    <citation type="submission" date="2023-07" db="EMBL/GenBank/DDBJ databases">
        <title>Closed genoem sequence of Methanomicrococcus sp. Hf6.</title>
        <authorList>
            <person name="Poehlein A."/>
            <person name="Protasov E."/>
            <person name="Platt K."/>
            <person name="Reeh H."/>
            <person name="Daniel R."/>
            <person name="Brune A."/>
        </authorList>
    </citation>
    <scope>NUCLEOTIDE SEQUENCE [LARGE SCALE GENOMIC DNA]</scope>
    <source>
        <strain evidence="3 4">Hf6</strain>
    </source>
</reference>
<dbReference type="Pfam" id="PF01936">
    <property type="entry name" value="NYN"/>
    <property type="match status" value="1"/>
</dbReference>
<proteinExistence type="predicted"/>
<dbReference type="Gene3D" id="3.40.50.1010">
    <property type="entry name" value="5'-nuclease"/>
    <property type="match status" value="1"/>
</dbReference>